<evidence type="ECO:0000313" key="4">
    <source>
        <dbReference type="Proteomes" id="UP000663860"/>
    </source>
</evidence>
<evidence type="ECO:0000259" key="2">
    <source>
        <dbReference type="SMART" id="SM00355"/>
    </source>
</evidence>
<proteinExistence type="predicted"/>
<dbReference type="InterPro" id="IPR013087">
    <property type="entry name" value="Znf_C2H2_type"/>
</dbReference>
<feature type="compositionally biased region" description="Polar residues" evidence="1">
    <location>
        <begin position="27"/>
        <end position="36"/>
    </location>
</feature>
<organism evidence="3 4">
    <name type="scientific">Adineta steineri</name>
    <dbReference type="NCBI Taxonomy" id="433720"/>
    <lineage>
        <taxon>Eukaryota</taxon>
        <taxon>Metazoa</taxon>
        <taxon>Spiralia</taxon>
        <taxon>Gnathifera</taxon>
        <taxon>Rotifera</taxon>
        <taxon>Eurotatoria</taxon>
        <taxon>Bdelloidea</taxon>
        <taxon>Adinetida</taxon>
        <taxon>Adinetidae</taxon>
        <taxon>Adineta</taxon>
    </lineage>
</organism>
<protein>
    <recommendedName>
        <fullName evidence="2">C2H2-type domain-containing protein</fullName>
    </recommendedName>
</protein>
<feature type="region of interest" description="Disordered" evidence="1">
    <location>
        <begin position="663"/>
        <end position="732"/>
    </location>
</feature>
<feature type="region of interest" description="Disordered" evidence="1">
    <location>
        <begin position="390"/>
        <end position="416"/>
    </location>
</feature>
<feature type="compositionally biased region" description="Polar residues" evidence="1">
    <location>
        <begin position="675"/>
        <end position="695"/>
    </location>
</feature>
<evidence type="ECO:0000256" key="1">
    <source>
        <dbReference type="SAM" id="MobiDB-lite"/>
    </source>
</evidence>
<dbReference type="Proteomes" id="UP000663860">
    <property type="component" value="Unassembled WGS sequence"/>
</dbReference>
<feature type="compositionally biased region" description="Basic residues" evidence="1">
    <location>
        <begin position="397"/>
        <end position="409"/>
    </location>
</feature>
<sequence length="732" mass="83224">MASSYSPPLLYLTDDDDEDETEHHIPHSNSFTSAFSDNFPHKKRKSTNANVRINPTIANWSKRQRHDNYNPMQTSQSFENYEHDRETTINHNDYMYRQPESHSFLAFDWSAEAQTPSRIYPNPNPLNPRLSSFAPPSNMINVAKRHLDQIDTSSLIPSMHQNDSYIQQPQRKLINIPMSSNSPPPLTLPLPSPTSSIIRPMAQRVPPRKNIPTSYTHPRPAPSLPVHHQPESIFQSRFHLSSPASIITPVTTPEIRRQPLNGTGILSAFYDSKCYRCNICKFKSDSSTAILQHIFSHIFFCPQCPFYTYSHHSLYQHVFEKHNVNFHCDNTDPKNLDLLYVTRCSDGTFALCMDTSTPTTLLSPLPPPPPLLPLPPQLATKPDEQIVRKAAVNNEKPKRRTPRKKKPKKKAEDDDIVFLSEKHDFNSQPSSSSSLSSMATTIAARKPILTTAATTPKSPAPKEKQTHTYILMKHRRCYAVRNPPCLHALTLEYNICREHTIRHMCHTQKIFKRRNFKIKLHARSLINEIARCLKKVVNKIVNLEENRNSSDLVCLLPNNIISSILSIDDLESLTSTLKLNNKYDKFLEQKKLNESEYVVRANNHHNYILSATGINKANQSSFASFHTSAKSSDSIFTETIIDCGIAFKDNTYRFFQNNYREPTVPVSKPTKKKNSIQLSKESTNCEPMNNASNKSPRCINIPSISPRLDQNNSSKTSSKPKPSLAPSVIVLD</sequence>
<reference evidence="3" key="1">
    <citation type="submission" date="2021-02" db="EMBL/GenBank/DDBJ databases">
        <authorList>
            <person name="Nowell W R."/>
        </authorList>
    </citation>
    <scope>NUCLEOTIDE SEQUENCE</scope>
</reference>
<accession>A0A814PE17</accession>
<feature type="compositionally biased region" description="Low complexity" evidence="1">
    <location>
        <begin position="713"/>
        <end position="732"/>
    </location>
</feature>
<dbReference type="EMBL" id="CAJNOE010000269">
    <property type="protein sequence ID" value="CAF1106629.1"/>
    <property type="molecule type" value="Genomic_DNA"/>
</dbReference>
<gene>
    <name evidence="3" type="ORF">IZO911_LOCUS23347</name>
</gene>
<feature type="region of interest" description="Disordered" evidence="1">
    <location>
        <begin position="1"/>
        <end position="46"/>
    </location>
</feature>
<evidence type="ECO:0000313" key="3">
    <source>
        <dbReference type="EMBL" id="CAF1106629.1"/>
    </source>
</evidence>
<feature type="domain" description="C2H2-type" evidence="2">
    <location>
        <begin position="299"/>
        <end position="322"/>
    </location>
</feature>
<dbReference type="AlphaFoldDB" id="A0A814PE17"/>
<name>A0A814PE17_9BILA</name>
<dbReference type="SMART" id="SM00355">
    <property type="entry name" value="ZnF_C2H2"/>
    <property type="match status" value="2"/>
</dbReference>
<feature type="domain" description="C2H2-type" evidence="2">
    <location>
        <begin position="275"/>
        <end position="297"/>
    </location>
</feature>
<comment type="caution">
    <text evidence="3">The sequence shown here is derived from an EMBL/GenBank/DDBJ whole genome shotgun (WGS) entry which is preliminary data.</text>
</comment>